<name>A0A2N9JKV2_9ACTN</name>
<accession>A0A2N9JKV2</accession>
<feature type="transmembrane region" description="Helical" evidence="1">
    <location>
        <begin position="16"/>
        <end position="33"/>
    </location>
</feature>
<dbReference type="OrthoDB" id="5184455at2"/>
<proteinExistence type="predicted"/>
<keyword evidence="1" id="KW-0472">Membrane</keyword>
<evidence type="ECO:0000313" key="3">
    <source>
        <dbReference type="Proteomes" id="UP000238164"/>
    </source>
</evidence>
<feature type="transmembrane region" description="Helical" evidence="1">
    <location>
        <begin position="114"/>
        <end position="132"/>
    </location>
</feature>
<dbReference type="KEGG" id="mgg:MPLG2_3057"/>
<dbReference type="RefSeq" id="WP_105186673.1">
    <property type="nucleotide sequence ID" value="NZ_BAAAGO010000006.1"/>
</dbReference>
<gene>
    <name evidence="2" type="ORF">MPLG2_3057</name>
</gene>
<feature type="transmembrane region" description="Helical" evidence="1">
    <location>
        <begin position="137"/>
        <end position="155"/>
    </location>
</feature>
<dbReference type="Pfam" id="PF13398">
    <property type="entry name" value="Peptidase_M50B"/>
    <property type="match status" value="1"/>
</dbReference>
<protein>
    <recommendedName>
        <fullName evidence="4">Peptidase M50B-like</fullName>
    </recommendedName>
</protein>
<evidence type="ECO:0000256" key="1">
    <source>
        <dbReference type="SAM" id="Phobius"/>
    </source>
</evidence>
<dbReference type="AlphaFoldDB" id="A0A2N9JKV2"/>
<dbReference type="Proteomes" id="UP000238164">
    <property type="component" value="Chromosome 1"/>
</dbReference>
<evidence type="ECO:0008006" key="4">
    <source>
        <dbReference type="Google" id="ProtNLM"/>
    </source>
</evidence>
<sequence>MLRDIWVRATTVQQPLPTTSVALVGLIALAVVWSPPGYRLVRHVITLVHEAGHALVAKLSGRKLRGIQLHKDTSGLTLSKGRPSGPGMVATLAAGYPAPSVLGLLGAVVLGQGYAAGLLWTMVLACVVVLLLIRNLYGLWVVLATGVAVAALSWWASAAVLVWVATALVWAMLLAAPRSVVELQVQRRRGQGRGSDVDQLARLTRVPAALWVGVFFVLGLAALVGGGWLLLAP</sequence>
<keyword evidence="3" id="KW-1185">Reference proteome</keyword>
<evidence type="ECO:0000313" key="2">
    <source>
        <dbReference type="EMBL" id="SPD88087.1"/>
    </source>
</evidence>
<keyword evidence="1" id="KW-0812">Transmembrane</keyword>
<keyword evidence="1" id="KW-1133">Transmembrane helix</keyword>
<organism evidence="2 3">
    <name type="scientific">Micropruina glycogenica</name>
    <dbReference type="NCBI Taxonomy" id="75385"/>
    <lineage>
        <taxon>Bacteria</taxon>
        <taxon>Bacillati</taxon>
        <taxon>Actinomycetota</taxon>
        <taxon>Actinomycetes</taxon>
        <taxon>Propionibacteriales</taxon>
        <taxon>Nocardioidaceae</taxon>
        <taxon>Micropruina</taxon>
    </lineage>
</organism>
<dbReference type="EMBL" id="LT985188">
    <property type="protein sequence ID" value="SPD88087.1"/>
    <property type="molecule type" value="Genomic_DNA"/>
</dbReference>
<dbReference type="InterPro" id="IPR049500">
    <property type="entry name" value="Peptidase_M50B-like"/>
</dbReference>
<reference evidence="2 3" key="1">
    <citation type="submission" date="2018-02" db="EMBL/GenBank/DDBJ databases">
        <authorList>
            <person name="Cohen D.B."/>
            <person name="Kent A.D."/>
        </authorList>
    </citation>
    <scope>NUCLEOTIDE SEQUENCE [LARGE SCALE GENOMIC DNA]</scope>
    <source>
        <strain evidence="2">1</strain>
    </source>
</reference>
<feature type="transmembrane region" description="Helical" evidence="1">
    <location>
        <begin position="208"/>
        <end position="231"/>
    </location>
</feature>
<feature type="transmembrane region" description="Helical" evidence="1">
    <location>
        <begin position="161"/>
        <end position="181"/>
    </location>
</feature>